<proteinExistence type="predicted"/>
<feature type="region of interest" description="Disordered" evidence="1">
    <location>
        <begin position="1"/>
        <end position="69"/>
    </location>
</feature>
<dbReference type="AlphaFoldDB" id="A9V6H2"/>
<evidence type="ECO:0000313" key="4">
    <source>
        <dbReference type="Proteomes" id="UP000001357"/>
    </source>
</evidence>
<evidence type="ECO:0000259" key="2">
    <source>
        <dbReference type="PROSITE" id="PS50004"/>
    </source>
</evidence>
<organism evidence="3 4">
    <name type="scientific">Monosiga brevicollis</name>
    <name type="common">Choanoflagellate</name>
    <dbReference type="NCBI Taxonomy" id="81824"/>
    <lineage>
        <taxon>Eukaryota</taxon>
        <taxon>Choanoflagellata</taxon>
        <taxon>Craspedida</taxon>
        <taxon>Salpingoecidae</taxon>
        <taxon>Monosiga</taxon>
    </lineage>
</organism>
<evidence type="ECO:0000313" key="3">
    <source>
        <dbReference type="EMBL" id="EDQ86883.1"/>
    </source>
</evidence>
<keyword evidence="4" id="KW-1185">Reference proteome</keyword>
<dbReference type="GeneID" id="5893620"/>
<protein>
    <recommendedName>
        <fullName evidence="2">C2 domain-containing protein</fullName>
    </recommendedName>
</protein>
<gene>
    <name evidence="3" type="ORF">MONBRDRAFT_27943</name>
</gene>
<dbReference type="InParanoid" id="A9V6H2"/>
<accession>A9V6H2</accession>
<dbReference type="SUPFAM" id="SSF49562">
    <property type="entry name" value="C2 domain (Calcium/lipid-binding domain, CaLB)"/>
    <property type="match status" value="1"/>
</dbReference>
<feature type="domain" description="C2" evidence="2">
    <location>
        <begin position="55"/>
        <end position="149"/>
    </location>
</feature>
<dbReference type="InterPro" id="IPR035892">
    <property type="entry name" value="C2_domain_sf"/>
</dbReference>
<dbReference type="PROSITE" id="PS50004">
    <property type="entry name" value="C2"/>
    <property type="match status" value="1"/>
</dbReference>
<feature type="compositionally biased region" description="Low complexity" evidence="1">
    <location>
        <begin position="19"/>
        <end position="30"/>
    </location>
</feature>
<dbReference type="EMBL" id="CH991563">
    <property type="protein sequence ID" value="EDQ86883.1"/>
    <property type="molecule type" value="Genomic_DNA"/>
</dbReference>
<evidence type="ECO:0000256" key="1">
    <source>
        <dbReference type="SAM" id="MobiDB-lite"/>
    </source>
</evidence>
<dbReference type="RefSeq" id="XP_001748428.1">
    <property type="nucleotide sequence ID" value="XM_001748376.1"/>
</dbReference>
<reference evidence="3 4" key="1">
    <citation type="journal article" date="2008" name="Nature">
        <title>The genome of the choanoflagellate Monosiga brevicollis and the origin of metazoans.</title>
        <authorList>
            <consortium name="JGI Sequencing"/>
            <person name="King N."/>
            <person name="Westbrook M.J."/>
            <person name="Young S.L."/>
            <person name="Kuo A."/>
            <person name="Abedin M."/>
            <person name="Chapman J."/>
            <person name="Fairclough S."/>
            <person name="Hellsten U."/>
            <person name="Isogai Y."/>
            <person name="Letunic I."/>
            <person name="Marr M."/>
            <person name="Pincus D."/>
            <person name="Putnam N."/>
            <person name="Rokas A."/>
            <person name="Wright K.J."/>
            <person name="Zuzow R."/>
            <person name="Dirks W."/>
            <person name="Good M."/>
            <person name="Goodstein D."/>
            <person name="Lemons D."/>
            <person name="Li W."/>
            <person name="Lyons J.B."/>
            <person name="Morris A."/>
            <person name="Nichols S."/>
            <person name="Richter D.J."/>
            <person name="Salamov A."/>
            <person name="Bork P."/>
            <person name="Lim W.A."/>
            <person name="Manning G."/>
            <person name="Miller W.T."/>
            <person name="McGinnis W."/>
            <person name="Shapiro H."/>
            <person name="Tjian R."/>
            <person name="Grigoriev I.V."/>
            <person name="Rokhsar D."/>
        </authorList>
    </citation>
    <scope>NUCLEOTIDE SEQUENCE [LARGE SCALE GENOMIC DNA]</scope>
    <source>
        <strain evidence="4">MX1 / ATCC 50154</strain>
    </source>
</reference>
<sequence length="149" mass="16276">MSMFNRGKKGKDKKKDKTAAPATADPATAADPHEDRLKALLGKKDKKATSATDGPDSKAAQQLADSEPGDHRAVLTLTVRNGKFLGDDDSVQPYFSVEYHGQEVRGLTKQGMDAEWNQTFSFDMTAEHWPVRFWLYDASAEDGCALIGG</sequence>
<feature type="non-terminal residue" evidence="3">
    <location>
        <position position="149"/>
    </location>
</feature>
<dbReference type="KEGG" id="mbr:MONBRDRAFT_27943"/>
<name>A9V6H2_MONBE</name>
<feature type="compositionally biased region" description="Basic residues" evidence="1">
    <location>
        <begin position="1"/>
        <end position="12"/>
    </location>
</feature>
<dbReference type="Proteomes" id="UP000001357">
    <property type="component" value="Unassembled WGS sequence"/>
</dbReference>
<dbReference type="InterPro" id="IPR000008">
    <property type="entry name" value="C2_dom"/>
</dbReference>